<dbReference type="AlphaFoldDB" id="A0A2K4ZA55"/>
<dbReference type="Gene3D" id="3.20.20.80">
    <property type="entry name" value="Glycosidases"/>
    <property type="match status" value="1"/>
</dbReference>
<keyword evidence="6" id="KW-1185">Reference proteome</keyword>
<dbReference type="SUPFAM" id="SSF51445">
    <property type="entry name" value="(Trans)glycosidases"/>
    <property type="match status" value="1"/>
</dbReference>
<name>A0A2K4ZA55_9FIRM</name>
<evidence type="ECO:0000313" key="6">
    <source>
        <dbReference type="Proteomes" id="UP000236311"/>
    </source>
</evidence>
<dbReference type="Pfam" id="PF02449">
    <property type="entry name" value="Glyco_hydro_42"/>
    <property type="match status" value="1"/>
</dbReference>
<feature type="region of interest" description="Disordered" evidence="3">
    <location>
        <begin position="1"/>
        <end position="23"/>
    </location>
</feature>
<reference evidence="5 6" key="1">
    <citation type="submission" date="2018-01" db="EMBL/GenBank/DDBJ databases">
        <authorList>
            <person name="Gaut B.S."/>
            <person name="Morton B.R."/>
            <person name="Clegg M.T."/>
            <person name="Duvall M.R."/>
        </authorList>
    </citation>
    <scope>NUCLEOTIDE SEQUENCE [LARGE SCALE GENOMIC DNA]</scope>
    <source>
        <strain evidence="5">GP69</strain>
    </source>
</reference>
<keyword evidence="1" id="KW-0378">Hydrolase</keyword>
<protein>
    <submittedName>
        <fullName evidence="5">Beta-galactosidase</fullName>
    </submittedName>
</protein>
<dbReference type="Proteomes" id="UP000236311">
    <property type="component" value="Unassembled WGS sequence"/>
</dbReference>
<dbReference type="InterPro" id="IPR017853">
    <property type="entry name" value="GH"/>
</dbReference>
<evidence type="ECO:0000256" key="1">
    <source>
        <dbReference type="ARBA" id="ARBA00022801"/>
    </source>
</evidence>
<sequence>MARGGREKAVKGKRLAKGTEGRSEERKIMEIDFTKSQPREAEVIQVTEHSMKVCLEKSGGGITLEGIQNAGRRYLTGYITILEEHSLPLTLRFLGQEGEEKVHIRFTLLPRFRTKVYFDFQWLDLNRGAFAKTPGALKKVIYGTRTGLTDVGRVELGVKPVFHDVRILLEDFVLTEEEPVDFPLPPERKLVDRFGQYTEKDWPGKIRDEAQLALVMHENQGEAAYPVAFWNHWGGDAGRKLQERTGFFATCKTPDGRWHLTDPDGCDYFSMGICCTGIRCMGDITGVKSLLEQSPEETSELKQFYRQERHPWFGTPVEQFDYLGANLYRVYGEDWKEKGEALAYHILMSNGINSQGNGPGLNVNDGKSRLPYTRQLPEFPSTAVNIFRDFPDVLSPEYEESSVKCAEILKEWKDDPWMIGYFLRNEPQFHFVAGVSLGNEVLHNPVDTYCRRGLIAFLRERYKNVERLNQAWGCAFESFEELRKPVENCIQTYPKSAKDLREYSIFLVREYCRIPSQACKKVDPNHLILGMRWSKMNHPDMLAGWEYMDVFSFNCYALEPLTDLNFVQASGVDRPVIIGEYHAGALDRGLTATGIKGVANQNERGVLWREFVEGCAAHPLGVGAHWFEFVDEFVLGRFDGENYQIGMVDICMQPYKELTWAVRETAEVLYDVKNGEKEAFDRMPEMIPMIG</sequence>
<gene>
    <name evidence="5" type="ORF">AMURIS_00046</name>
</gene>
<dbReference type="EMBL" id="OFSM01000001">
    <property type="protein sequence ID" value="SOY27342.1"/>
    <property type="molecule type" value="Genomic_DNA"/>
</dbReference>
<dbReference type="GO" id="GO:0009341">
    <property type="term" value="C:beta-galactosidase complex"/>
    <property type="evidence" value="ECO:0007669"/>
    <property type="project" value="InterPro"/>
</dbReference>
<dbReference type="GO" id="GO:0005975">
    <property type="term" value="P:carbohydrate metabolic process"/>
    <property type="evidence" value="ECO:0007669"/>
    <property type="project" value="InterPro"/>
</dbReference>
<keyword evidence="2" id="KW-0326">Glycosidase</keyword>
<evidence type="ECO:0000313" key="5">
    <source>
        <dbReference type="EMBL" id="SOY27342.1"/>
    </source>
</evidence>
<dbReference type="OrthoDB" id="9805159at2"/>
<organism evidence="5 6">
    <name type="scientific">Acetatifactor muris</name>
    <dbReference type="NCBI Taxonomy" id="879566"/>
    <lineage>
        <taxon>Bacteria</taxon>
        <taxon>Bacillati</taxon>
        <taxon>Bacillota</taxon>
        <taxon>Clostridia</taxon>
        <taxon>Lachnospirales</taxon>
        <taxon>Lachnospiraceae</taxon>
        <taxon>Acetatifactor</taxon>
    </lineage>
</organism>
<dbReference type="GO" id="GO:0004565">
    <property type="term" value="F:beta-galactosidase activity"/>
    <property type="evidence" value="ECO:0007669"/>
    <property type="project" value="InterPro"/>
</dbReference>
<evidence type="ECO:0000259" key="4">
    <source>
        <dbReference type="Pfam" id="PF02449"/>
    </source>
</evidence>
<dbReference type="InterPro" id="IPR013529">
    <property type="entry name" value="Glyco_hydro_42_N"/>
</dbReference>
<feature type="domain" description="Glycoside hydrolase family 42 N-terminal" evidence="4">
    <location>
        <begin position="432"/>
        <end position="558"/>
    </location>
</feature>
<evidence type="ECO:0000256" key="3">
    <source>
        <dbReference type="SAM" id="MobiDB-lite"/>
    </source>
</evidence>
<accession>A0A2K4ZA55</accession>
<proteinExistence type="predicted"/>
<dbReference type="RefSeq" id="WP_103237484.1">
    <property type="nucleotide sequence ID" value="NZ_JANJZD010000008.1"/>
</dbReference>
<feature type="compositionally biased region" description="Basic and acidic residues" evidence="3">
    <location>
        <begin position="1"/>
        <end position="10"/>
    </location>
</feature>
<evidence type="ECO:0000256" key="2">
    <source>
        <dbReference type="ARBA" id="ARBA00023295"/>
    </source>
</evidence>